<name>A0A1H3GD00_EUBBA</name>
<dbReference type="Pfam" id="PF12724">
    <property type="entry name" value="Flavodoxin_5"/>
    <property type="match status" value="1"/>
</dbReference>
<dbReference type="OrthoDB" id="2146857at2"/>
<evidence type="ECO:0000313" key="3">
    <source>
        <dbReference type="Proteomes" id="UP000199652"/>
    </source>
</evidence>
<dbReference type="GO" id="GO:0010181">
    <property type="term" value="F:FMN binding"/>
    <property type="evidence" value="ECO:0007669"/>
    <property type="project" value="TreeGrafter"/>
</dbReference>
<dbReference type="AlphaFoldDB" id="A0A1H3GD00"/>
<dbReference type="InterPro" id="IPR052200">
    <property type="entry name" value="Protoporphyrinogen_IX_DH"/>
</dbReference>
<sequence>MRILAIYSSKNGTSQFCVEKIKEQLGDALVLCDLNQDPVDLSGYDGYLIGGSIRMGQYPRKLKKLLKKQRDQIRTKPLVFFVNCGFPENMRDYIKGNIPVELAEHASECYCFGGRLDLAILTGTDRMVATAVTRQSNGSGRPAVALKMDQIEACAQKLKAWVEGEGE</sequence>
<evidence type="ECO:0000313" key="2">
    <source>
        <dbReference type="EMBL" id="SDY01163.1"/>
    </source>
</evidence>
<accession>A0A1H3GD00</accession>
<organism evidence="2 3">
    <name type="scientific">Eubacterium barkeri</name>
    <name type="common">Clostridium barkeri</name>
    <dbReference type="NCBI Taxonomy" id="1528"/>
    <lineage>
        <taxon>Bacteria</taxon>
        <taxon>Bacillati</taxon>
        <taxon>Bacillota</taxon>
        <taxon>Clostridia</taxon>
        <taxon>Eubacteriales</taxon>
        <taxon>Eubacteriaceae</taxon>
        <taxon>Eubacterium</taxon>
    </lineage>
</organism>
<gene>
    <name evidence="2" type="ORF">SAMN04488579_11369</name>
</gene>
<reference evidence="3" key="1">
    <citation type="submission" date="2016-10" db="EMBL/GenBank/DDBJ databases">
        <authorList>
            <person name="Varghese N."/>
            <person name="Submissions S."/>
        </authorList>
    </citation>
    <scope>NUCLEOTIDE SEQUENCE [LARGE SCALE GENOMIC DNA]</scope>
    <source>
        <strain evidence="3">VPI 5359</strain>
    </source>
</reference>
<dbReference type="Gene3D" id="3.40.50.360">
    <property type="match status" value="1"/>
</dbReference>
<dbReference type="PANTHER" id="PTHR38030:SF2">
    <property type="entry name" value="PROTOPORPHYRINOGEN IX DEHYDROGENASE [QUINONE]"/>
    <property type="match status" value="1"/>
</dbReference>
<dbReference type="GO" id="GO:0006783">
    <property type="term" value="P:heme biosynthetic process"/>
    <property type="evidence" value="ECO:0007669"/>
    <property type="project" value="TreeGrafter"/>
</dbReference>
<dbReference type="PANTHER" id="PTHR38030">
    <property type="entry name" value="PROTOPORPHYRINOGEN IX DEHYDROGENASE [MENAQUINONE]"/>
    <property type="match status" value="1"/>
</dbReference>
<dbReference type="STRING" id="1528.SAMN04488579_11369"/>
<feature type="domain" description="Flavodoxin" evidence="1">
    <location>
        <begin position="6"/>
        <end position="136"/>
    </location>
</feature>
<dbReference type="SUPFAM" id="SSF52218">
    <property type="entry name" value="Flavoproteins"/>
    <property type="match status" value="1"/>
</dbReference>
<evidence type="ECO:0000259" key="1">
    <source>
        <dbReference type="Pfam" id="PF12724"/>
    </source>
</evidence>
<proteinExistence type="predicted"/>
<dbReference type="RefSeq" id="WP_090245563.1">
    <property type="nucleotide sequence ID" value="NZ_FNOU01000013.1"/>
</dbReference>
<dbReference type="InterPro" id="IPR029039">
    <property type="entry name" value="Flavoprotein-like_sf"/>
</dbReference>
<dbReference type="EMBL" id="FNOU01000013">
    <property type="protein sequence ID" value="SDY01163.1"/>
    <property type="molecule type" value="Genomic_DNA"/>
</dbReference>
<dbReference type="Proteomes" id="UP000199652">
    <property type="component" value="Unassembled WGS sequence"/>
</dbReference>
<protein>
    <submittedName>
        <fullName evidence="2">Flavodoxin domain-containing protein</fullName>
    </submittedName>
</protein>
<dbReference type="GO" id="GO:0070819">
    <property type="term" value="F:menaquinone-dependent protoporphyrinogen oxidase activity"/>
    <property type="evidence" value="ECO:0007669"/>
    <property type="project" value="TreeGrafter"/>
</dbReference>
<dbReference type="InterPro" id="IPR026816">
    <property type="entry name" value="Flavodoxin_dom"/>
</dbReference>
<keyword evidence="3" id="KW-1185">Reference proteome</keyword>